<feature type="domain" description="Transglutaminase-like" evidence="1">
    <location>
        <begin position="170"/>
        <end position="237"/>
    </location>
</feature>
<comment type="caution">
    <text evidence="2">The sequence shown here is derived from an EMBL/GenBank/DDBJ whole genome shotgun (WGS) entry which is preliminary data.</text>
</comment>
<dbReference type="Proteomes" id="UP000247591">
    <property type="component" value="Unassembled WGS sequence"/>
</dbReference>
<organism evidence="2 3">
    <name type="scientific">Williamsia limnetica</name>
    <dbReference type="NCBI Taxonomy" id="882452"/>
    <lineage>
        <taxon>Bacteria</taxon>
        <taxon>Bacillati</taxon>
        <taxon>Actinomycetota</taxon>
        <taxon>Actinomycetes</taxon>
        <taxon>Mycobacteriales</taxon>
        <taxon>Nocardiaceae</taxon>
        <taxon>Williamsia</taxon>
    </lineage>
</organism>
<dbReference type="GO" id="GO:0008233">
    <property type="term" value="F:peptidase activity"/>
    <property type="evidence" value="ECO:0007669"/>
    <property type="project" value="UniProtKB-KW"/>
</dbReference>
<dbReference type="GO" id="GO:0006508">
    <property type="term" value="P:proteolysis"/>
    <property type="evidence" value="ECO:0007669"/>
    <property type="project" value="UniProtKB-KW"/>
</dbReference>
<accession>A0A318RFJ3</accession>
<protein>
    <submittedName>
        <fullName evidence="2">Transglutaminase-like putative cysteine protease</fullName>
    </submittedName>
</protein>
<name>A0A318RFJ3_WILLI</name>
<dbReference type="AlphaFoldDB" id="A0A318RFJ3"/>
<dbReference type="EMBL" id="QJSP01000010">
    <property type="protein sequence ID" value="PYE15518.1"/>
    <property type="molecule type" value="Genomic_DNA"/>
</dbReference>
<dbReference type="InterPro" id="IPR013589">
    <property type="entry name" value="Bac_transglu_N"/>
</dbReference>
<evidence type="ECO:0000313" key="2">
    <source>
        <dbReference type="EMBL" id="PYE15518.1"/>
    </source>
</evidence>
<dbReference type="Pfam" id="PF01841">
    <property type="entry name" value="Transglut_core"/>
    <property type="match status" value="1"/>
</dbReference>
<dbReference type="InterPro" id="IPR038765">
    <property type="entry name" value="Papain-like_cys_pep_sf"/>
</dbReference>
<evidence type="ECO:0000313" key="3">
    <source>
        <dbReference type="Proteomes" id="UP000247591"/>
    </source>
</evidence>
<dbReference type="SUPFAM" id="SSF54001">
    <property type="entry name" value="Cysteine proteinases"/>
    <property type="match status" value="1"/>
</dbReference>
<dbReference type="Pfam" id="PF08379">
    <property type="entry name" value="Bact_transglu_N"/>
    <property type="match status" value="1"/>
</dbReference>
<dbReference type="SMART" id="SM00460">
    <property type="entry name" value="TGc"/>
    <property type="match status" value="1"/>
</dbReference>
<sequence>MSWRLRVVHSTGFAYNAAVTSSYNEARLTPRSDTRQNVIINRVETIPATRSYRYTDYWGTAVTAFDLHAPHEELEVSGLSVVETEPDEMPTEEEQVDWEGLGAYEVLDRYDEVLSNTGYVPNSRQLAQVAKRLTKGMNPQDAVLAVCQWVHQEMEYVPGTTGVHTSAVEAWKEKKGVCQDYAHLSLVMLRSLGVPSRYVSGYLHPNRKATINRTVEGQSHAWIEAWTGGWWGYDPTNDVSISEQHVSVGVGRDYSDVTPLKGIYTGAGAKDLEVKVEITRLA</sequence>
<gene>
    <name evidence="2" type="ORF">DFR67_110182</name>
</gene>
<dbReference type="PANTHER" id="PTHR33490:SF6">
    <property type="entry name" value="SLL1049 PROTEIN"/>
    <property type="match status" value="1"/>
</dbReference>
<keyword evidence="2" id="KW-0378">Hydrolase</keyword>
<evidence type="ECO:0000259" key="1">
    <source>
        <dbReference type="SMART" id="SM00460"/>
    </source>
</evidence>
<keyword evidence="3" id="KW-1185">Reference proteome</keyword>
<dbReference type="OrthoDB" id="9804023at2"/>
<keyword evidence="2" id="KW-0645">Protease</keyword>
<reference evidence="2 3" key="1">
    <citation type="submission" date="2018-06" db="EMBL/GenBank/DDBJ databases">
        <title>Genomic Encyclopedia of Type Strains, Phase IV (KMG-IV): sequencing the most valuable type-strain genomes for metagenomic binning, comparative biology and taxonomic classification.</title>
        <authorList>
            <person name="Goeker M."/>
        </authorList>
    </citation>
    <scope>NUCLEOTIDE SEQUENCE [LARGE SCALE GENOMIC DNA]</scope>
    <source>
        <strain evidence="2 3">DSM 45521</strain>
    </source>
</reference>
<dbReference type="RefSeq" id="WP_110470846.1">
    <property type="nucleotide sequence ID" value="NZ_QJSP01000010.1"/>
</dbReference>
<dbReference type="PANTHER" id="PTHR33490">
    <property type="entry name" value="BLR5614 PROTEIN-RELATED"/>
    <property type="match status" value="1"/>
</dbReference>
<dbReference type="Gene3D" id="3.10.620.30">
    <property type="match status" value="1"/>
</dbReference>
<dbReference type="InterPro" id="IPR002931">
    <property type="entry name" value="Transglutaminase-like"/>
</dbReference>
<proteinExistence type="predicted"/>